<evidence type="ECO:0000313" key="1">
    <source>
        <dbReference type="EMBL" id="AXY83304.1"/>
    </source>
</evidence>
<dbReference type="Proteomes" id="UP000262714">
    <property type="component" value="Segment"/>
</dbReference>
<keyword evidence="2" id="KW-1185">Reference proteome</keyword>
<proteinExistence type="predicted"/>
<reference evidence="1 2" key="1">
    <citation type="submission" date="2018-02" db="EMBL/GenBank/DDBJ databases">
        <title>Genomic characterization of three novel Basilisk-like phages infecting Bacillus anthracis.</title>
        <authorList>
            <person name="Farlow J."/>
            <person name="Bolkvadze D."/>
            <person name="Leshkasheli L."/>
            <person name="Kusradze I."/>
            <person name="Kotorashvili A."/>
            <person name="Kotaria N."/>
            <person name="Balarjishvili N."/>
            <person name="Kvachadze L."/>
            <person name="Nikolich M."/>
            <person name="Kutateladze M."/>
        </authorList>
    </citation>
    <scope>NUCLEOTIDE SEQUENCE [LARGE SCALE GENOMIC DNA]</scope>
</reference>
<gene>
    <name evidence="1" type="ORF">vBBBak10_060</name>
</gene>
<evidence type="ECO:0000313" key="2">
    <source>
        <dbReference type="Proteomes" id="UP000262714"/>
    </source>
</evidence>
<protein>
    <submittedName>
        <fullName evidence="1">Uncharacterized protein</fullName>
    </submittedName>
</protein>
<sequence>MPYHNLETLVEDLWDKFDDLVELERHLNKHYHFRRKFIKRMIYKIAKEKTK</sequence>
<name>A0A385IK62_9CAUD</name>
<accession>A0A385IK62</accession>
<organism evidence="1 2">
    <name type="scientific">Bacillus phage v_B-Bak10</name>
    <dbReference type="NCBI Taxonomy" id="2094736"/>
    <lineage>
        <taxon>Viruses</taxon>
        <taxon>Duplodnaviria</taxon>
        <taxon>Heunggongvirae</taxon>
        <taxon>Uroviricota</taxon>
        <taxon>Caudoviricetes</taxon>
        <taxon>Sejongvirinae</taxon>
        <taxon>Basiliskvirus</taxon>
        <taxon>Basiliskvirus bak10</taxon>
    </lineage>
</organism>
<dbReference type="EMBL" id="MG967618">
    <property type="protein sequence ID" value="AXY83304.1"/>
    <property type="molecule type" value="Genomic_DNA"/>
</dbReference>